<sequence length="243" mass="26277">MISLFAFFVGSVVKAAFTSHYAAIQRVNDGSDGPRVLPAFQAAAEHLLRTGAVSRIDMDESEKKREKKKRGAKKPAEQEEEPVVDEVPSAPLGSNECRVDIIGRCNHMGHGVGFTLRLSEVSTSSRTFVFTAGKTLTVADWHAQLLEACKAGGSRVMLGRMNPAIAPDPPDIQETKSKMDEVKEEEDDWLASVMGRCMVDTKDKRGTAAEPSEAGDGKEAASRDAAEAAPKANLPPWLRGRRG</sequence>
<reference evidence="3" key="1">
    <citation type="submission" date="2021-02" db="EMBL/GenBank/DDBJ databases">
        <authorList>
            <person name="Dougan E. K."/>
            <person name="Rhodes N."/>
            <person name="Thang M."/>
            <person name="Chan C."/>
        </authorList>
    </citation>
    <scope>NUCLEOTIDE SEQUENCE</scope>
</reference>
<feature type="signal peptide" evidence="2">
    <location>
        <begin position="1"/>
        <end position="15"/>
    </location>
</feature>
<keyword evidence="2" id="KW-0732">Signal</keyword>
<evidence type="ECO:0000256" key="2">
    <source>
        <dbReference type="SAM" id="SignalP"/>
    </source>
</evidence>
<evidence type="ECO:0008006" key="5">
    <source>
        <dbReference type="Google" id="ProtNLM"/>
    </source>
</evidence>
<organism evidence="3 4">
    <name type="scientific">Polarella glacialis</name>
    <name type="common">Dinoflagellate</name>
    <dbReference type="NCBI Taxonomy" id="89957"/>
    <lineage>
        <taxon>Eukaryota</taxon>
        <taxon>Sar</taxon>
        <taxon>Alveolata</taxon>
        <taxon>Dinophyceae</taxon>
        <taxon>Suessiales</taxon>
        <taxon>Suessiaceae</taxon>
        <taxon>Polarella</taxon>
    </lineage>
</organism>
<dbReference type="AlphaFoldDB" id="A0A813FNQ8"/>
<dbReference type="Proteomes" id="UP000654075">
    <property type="component" value="Unassembled WGS sequence"/>
</dbReference>
<gene>
    <name evidence="3" type="ORF">PGLA1383_LOCUS32777</name>
</gene>
<keyword evidence="4" id="KW-1185">Reference proteome</keyword>
<evidence type="ECO:0000313" key="3">
    <source>
        <dbReference type="EMBL" id="CAE8615060.1"/>
    </source>
</evidence>
<dbReference type="OrthoDB" id="439937at2759"/>
<dbReference type="EMBL" id="CAJNNV010025553">
    <property type="protein sequence ID" value="CAE8615060.1"/>
    <property type="molecule type" value="Genomic_DNA"/>
</dbReference>
<proteinExistence type="predicted"/>
<feature type="compositionally biased region" description="Basic and acidic residues" evidence="1">
    <location>
        <begin position="215"/>
        <end position="226"/>
    </location>
</feature>
<comment type="caution">
    <text evidence="3">The sequence shown here is derived from an EMBL/GenBank/DDBJ whole genome shotgun (WGS) entry which is preliminary data.</text>
</comment>
<evidence type="ECO:0000256" key="1">
    <source>
        <dbReference type="SAM" id="MobiDB-lite"/>
    </source>
</evidence>
<accession>A0A813FNQ8</accession>
<evidence type="ECO:0000313" key="4">
    <source>
        <dbReference type="Proteomes" id="UP000654075"/>
    </source>
</evidence>
<feature type="region of interest" description="Disordered" evidence="1">
    <location>
        <begin position="55"/>
        <end position="90"/>
    </location>
</feature>
<protein>
    <recommendedName>
        <fullName evidence="5">FACT complex subunit</fullName>
    </recommendedName>
</protein>
<name>A0A813FNQ8_POLGL</name>
<feature type="chain" id="PRO_5032563906" description="FACT complex subunit" evidence="2">
    <location>
        <begin position="16"/>
        <end position="243"/>
    </location>
</feature>
<feature type="region of interest" description="Disordered" evidence="1">
    <location>
        <begin position="200"/>
        <end position="243"/>
    </location>
</feature>